<name>A0A0H0XNT4_9SPHN</name>
<evidence type="ECO:0000256" key="1">
    <source>
        <dbReference type="ARBA" id="ARBA00006594"/>
    </source>
</evidence>
<proteinExistence type="inferred from homology"/>
<dbReference type="GO" id="GO:0032259">
    <property type="term" value="P:methylation"/>
    <property type="evidence" value="ECO:0007669"/>
    <property type="project" value="InterPro"/>
</dbReference>
<comment type="caution">
    <text evidence="5">The sequence shown here is derived from an EMBL/GenBank/DDBJ whole genome shotgun (WGS) entry which is preliminary data.</text>
</comment>
<keyword evidence="6" id="KW-1185">Reference proteome</keyword>
<dbReference type="Pfam" id="PF02384">
    <property type="entry name" value="N6_Mtase"/>
    <property type="match status" value="1"/>
</dbReference>
<gene>
    <name evidence="5" type="ORF">AAV99_08100</name>
</gene>
<dbReference type="GO" id="GO:0008170">
    <property type="term" value="F:N-methyltransferase activity"/>
    <property type="evidence" value="ECO:0007669"/>
    <property type="project" value="InterPro"/>
</dbReference>
<dbReference type="STRING" id="874156.GCA_001021555_01699"/>
<dbReference type="InterPro" id="IPR029063">
    <property type="entry name" value="SAM-dependent_MTases_sf"/>
</dbReference>
<dbReference type="SUPFAM" id="SSF53335">
    <property type="entry name" value="S-adenosyl-L-methionine-dependent methyltransferases"/>
    <property type="match status" value="1"/>
</dbReference>
<dbReference type="Proteomes" id="UP000053455">
    <property type="component" value="Unassembled WGS sequence"/>
</dbReference>
<dbReference type="InterPro" id="IPR052916">
    <property type="entry name" value="Type-I_RE_MTase_Subunit"/>
</dbReference>
<dbReference type="GO" id="GO:0009307">
    <property type="term" value="P:DNA restriction-modification system"/>
    <property type="evidence" value="ECO:0007669"/>
    <property type="project" value="UniProtKB-KW"/>
</dbReference>
<keyword evidence="2" id="KW-0680">Restriction system</keyword>
<accession>A0A0H0XNT4</accession>
<feature type="domain" description="DNA methylase adenine-specific" evidence="3">
    <location>
        <begin position="291"/>
        <end position="554"/>
    </location>
</feature>
<dbReference type="GO" id="GO:0003677">
    <property type="term" value="F:DNA binding"/>
    <property type="evidence" value="ECO:0007669"/>
    <property type="project" value="InterPro"/>
</dbReference>
<dbReference type="PATRIC" id="fig|874156.12.peg.1666"/>
<dbReference type="Pfam" id="PF13588">
    <property type="entry name" value="HSDR_N_2"/>
    <property type="match status" value="1"/>
</dbReference>
<dbReference type="RefSeq" id="WP_047093500.1">
    <property type="nucleotide sequence ID" value="NZ_LBHU01000002.1"/>
</dbReference>
<dbReference type="PROSITE" id="PS00092">
    <property type="entry name" value="N6_MTASE"/>
    <property type="match status" value="1"/>
</dbReference>
<protein>
    <submittedName>
        <fullName evidence="5">Uncharacterized protein</fullName>
    </submittedName>
</protein>
<dbReference type="PRINTS" id="PR00507">
    <property type="entry name" value="N12N6MTFRASE"/>
</dbReference>
<dbReference type="PANTHER" id="PTHR42998">
    <property type="entry name" value="TYPE I RESTRICTION ENZYME HINDVIIP M PROTEIN-RELATED"/>
    <property type="match status" value="1"/>
</dbReference>
<sequence length="610" mass="69095">MKYKTVISSQKPNTAPDELTVFQVSADRYVFCPIRTRAYKIDSKPEELVRQWWLYRLHSEYGYSFEQLDVEVSVKVGSTEAKKSADIVVYSDSKRKTPRIFIEVKKPNRKDGVDQLQVYMNATGCRIGLWSNGAPPHVYLLRVEPKGASEQPLWRELRNIPRKNEDLSDVDSPITRKELDPVKDFISLFKECEDYIKAHEGADPFSEIFKLVFAKLYDERRNLKNDQSICQFRVGAFESADGARNRIVALFDAAKKHWAGVFDDSDQIELTDETLAFCVSALQKAYLLRSDADALGAAFEVMINPGMKGDKGQYFTPRHVVKLCIDVLDPKDDESVFDPACGSGGFLIYAMDKVFKEIADDRDDLSEILENQKDYASTYVYGMDYDRTLAKVAKAYMLIWGDGRSNIAVADALNENNWNKGAKAKFTLGSGNSAELKQFDVIATNPPFGGAIKSEETLSKYEVAFKIQGGKKKRFSQVSRDRLFIERCSEFLKPGGRMAIVLPRGILKNYTDEYVRKFIIRDFRVIASVGLSGEMFKPFTNTKTCVLFLQKRMSPLESLEDAKADPEIVFCQTTRPGKSRSGQLIRDEDGEVVSDLDEIANFILANSEWS</sequence>
<evidence type="ECO:0000259" key="4">
    <source>
        <dbReference type="Pfam" id="PF13588"/>
    </source>
</evidence>
<dbReference type="OrthoDB" id="9806213at2"/>
<reference evidence="5 6" key="1">
    <citation type="submission" date="2015-04" db="EMBL/GenBank/DDBJ databases">
        <title>The draft genome sequence of Erythrobacter marinus HWDM-33.</title>
        <authorList>
            <person name="Zhuang L."/>
            <person name="Liu Y."/>
            <person name="Shao Z."/>
        </authorList>
    </citation>
    <scope>NUCLEOTIDE SEQUENCE [LARGE SCALE GENOMIC DNA]</scope>
    <source>
        <strain evidence="5 6">HWDM-33</strain>
    </source>
</reference>
<dbReference type="InterPro" id="IPR029464">
    <property type="entry name" value="HSDR_N"/>
</dbReference>
<dbReference type="InterPro" id="IPR003356">
    <property type="entry name" value="DNA_methylase_A-5"/>
</dbReference>
<dbReference type="AlphaFoldDB" id="A0A0H0XNT4"/>
<dbReference type="EMBL" id="LBHU01000002">
    <property type="protein sequence ID" value="KLI63686.1"/>
    <property type="molecule type" value="Genomic_DNA"/>
</dbReference>
<dbReference type="Gene3D" id="3.40.50.150">
    <property type="entry name" value="Vaccinia Virus protein VP39"/>
    <property type="match status" value="1"/>
</dbReference>
<evidence type="ECO:0000259" key="3">
    <source>
        <dbReference type="Pfam" id="PF02384"/>
    </source>
</evidence>
<feature type="domain" description="Type I restriction enzyme R protein N-terminal" evidence="4">
    <location>
        <begin position="45"/>
        <end position="147"/>
    </location>
</feature>
<evidence type="ECO:0000313" key="6">
    <source>
        <dbReference type="Proteomes" id="UP000053455"/>
    </source>
</evidence>
<organism evidence="5 6">
    <name type="scientific">Aurantiacibacter marinus</name>
    <dbReference type="NCBI Taxonomy" id="874156"/>
    <lineage>
        <taxon>Bacteria</taxon>
        <taxon>Pseudomonadati</taxon>
        <taxon>Pseudomonadota</taxon>
        <taxon>Alphaproteobacteria</taxon>
        <taxon>Sphingomonadales</taxon>
        <taxon>Erythrobacteraceae</taxon>
        <taxon>Aurantiacibacter</taxon>
    </lineage>
</organism>
<comment type="similarity">
    <text evidence="1">Belongs to the N(4)/N(6)-methyltransferase family.</text>
</comment>
<evidence type="ECO:0000313" key="5">
    <source>
        <dbReference type="EMBL" id="KLI63686.1"/>
    </source>
</evidence>
<evidence type="ECO:0000256" key="2">
    <source>
        <dbReference type="ARBA" id="ARBA00022747"/>
    </source>
</evidence>
<dbReference type="PANTHER" id="PTHR42998:SF1">
    <property type="entry name" value="TYPE I RESTRICTION ENZYME HINDI METHYLASE SUBUNIT"/>
    <property type="match status" value="1"/>
</dbReference>
<dbReference type="InterPro" id="IPR002052">
    <property type="entry name" value="DNA_methylase_N6_adenine_CS"/>
</dbReference>